<comment type="similarity">
    <text evidence="1">Belongs to the disease resistance NB-LRR family.</text>
</comment>
<dbReference type="InterPro" id="IPR055414">
    <property type="entry name" value="LRR_R13L4/SHOC2-like"/>
</dbReference>
<evidence type="ECO:0000259" key="11">
    <source>
        <dbReference type="Pfam" id="PF23598"/>
    </source>
</evidence>
<dbReference type="OrthoDB" id="2018467at2759"/>
<keyword evidence="3" id="KW-0677">Repeat</keyword>
<organism evidence="13 14">
    <name type="scientific">Miscanthus lutarioriparius</name>
    <dbReference type="NCBI Taxonomy" id="422564"/>
    <lineage>
        <taxon>Eukaryota</taxon>
        <taxon>Viridiplantae</taxon>
        <taxon>Streptophyta</taxon>
        <taxon>Embryophyta</taxon>
        <taxon>Tracheophyta</taxon>
        <taxon>Spermatophyta</taxon>
        <taxon>Magnoliopsida</taxon>
        <taxon>Liliopsida</taxon>
        <taxon>Poales</taxon>
        <taxon>Poaceae</taxon>
        <taxon>PACMAD clade</taxon>
        <taxon>Panicoideae</taxon>
        <taxon>Andropogonodae</taxon>
        <taxon>Andropogoneae</taxon>
        <taxon>Saccharinae</taxon>
        <taxon>Miscanthus</taxon>
    </lineage>
</organism>
<dbReference type="Gene3D" id="3.40.50.300">
    <property type="entry name" value="P-loop containing nucleotide triphosphate hydrolases"/>
    <property type="match status" value="1"/>
</dbReference>
<reference evidence="13" key="1">
    <citation type="submission" date="2020-10" db="EMBL/GenBank/DDBJ databases">
        <authorList>
            <person name="Han B."/>
            <person name="Lu T."/>
            <person name="Zhao Q."/>
            <person name="Huang X."/>
            <person name="Zhao Y."/>
        </authorList>
    </citation>
    <scope>NUCLEOTIDE SEQUENCE</scope>
</reference>
<evidence type="ECO:0000259" key="8">
    <source>
        <dbReference type="Pfam" id="PF00931"/>
    </source>
</evidence>
<feature type="domain" description="Disease resistance R13L4/SHOC-2-like LRR" evidence="11">
    <location>
        <begin position="557"/>
        <end position="682"/>
    </location>
</feature>
<dbReference type="InterPro" id="IPR038005">
    <property type="entry name" value="RX-like_CC"/>
</dbReference>
<evidence type="ECO:0000256" key="5">
    <source>
        <dbReference type="ARBA" id="ARBA00022821"/>
    </source>
</evidence>
<keyword evidence="7" id="KW-0175">Coiled coil</keyword>
<accession>A0A811QIM2</accession>
<comment type="caution">
    <text evidence="13">The sequence shown here is derived from an EMBL/GenBank/DDBJ whole genome shotgun (WGS) entry which is preliminary data.</text>
</comment>
<dbReference type="GO" id="GO:0005524">
    <property type="term" value="F:ATP binding"/>
    <property type="evidence" value="ECO:0007669"/>
    <property type="project" value="UniProtKB-KW"/>
</dbReference>
<dbReference type="CDD" id="cd14798">
    <property type="entry name" value="RX-CC_like"/>
    <property type="match status" value="1"/>
</dbReference>
<evidence type="ECO:0000259" key="12">
    <source>
        <dbReference type="Pfam" id="PF25019"/>
    </source>
</evidence>
<dbReference type="PROSITE" id="PS51450">
    <property type="entry name" value="LRR"/>
    <property type="match status" value="1"/>
</dbReference>
<dbReference type="GO" id="GO:0051707">
    <property type="term" value="P:response to other organism"/>
    <property type="evidence" value="ECO:0007669"/>
    <property type="project" value="UniProtKB-ARBA"/>
</dbReference>
<evidence type="ECO:0000259" key="9">
    <source>
        <dbReference type="Pfam" id="PF18052"/>
    </source>
</evidence>
<feature type="domain" description="Disease resistance N-terminal" evidence="9">
    <location>
        <begin position="13"/>
        <end position="92"/>
    </location>
</feature>
<dbReference type="Pfam" id="PF23598">
    <property type="entry name" value="LRR_14"/>
    <property type="match status" value="1"/>
</dbReference>
<keyword evidence="14" id="KW-1185">Reference proteome</keyword>
<evidence type="ECO:0000256" key="1">
    <source>
        <dbReference type="ARBA" id="ARBA00008894"/>
    </source>
</evidence>
<evidence type="ECO:0000313" key="13">
    <source>
        <dbReference type="EMBL" id="CAD6255969.1"/>
    </source>
</evidence>
<dbReference type="SMART" id="SM00369">
    <property type="entry name" value="LRR_TYP"/>
    <property type="match status" value="5"/>
</dbReference>
<dbReference type="InterPro" id="IPR027417">
    <property type="entry name" value="P-loop_NTPase"/>
</dbReference>
<dbReference type="InterPro" id="IPR058922">
    <property type="entry name" value="WHD_DRP"/>
</dbReference>
<dbReference type="EMBL" id="CAJGYO010000010">
    <property type="protein sequence ID" value="CAD6255969.1"/>
    <property type="molecule type" value="Genomic_DNA"/>
</dbReference>
<evidence type="ECO:0000256" key="7">
    <source>
        <dbReference type="ARBA" id="ARBA00023054"/>
    </source>
</evidence>
<feature type="domain" description="NB-ARC" evidence="8">
    <location>
        <begin position="169"/>
        <end position="334"/>
    </location>
</feature>
<dbReference type="SUPFAM" id="SSF52540">
    <property type="entry name" value="P-loop containing nucleoside triphosphate hydrolases"/>
    <property type="match status" value="1"/>
</dbReference>
<dbReference type="Pfam" id="PF00931">
    <property type="entry name" value="NB-ARC"/>
    <property type="match status" value="1"/>
</dbReference>
<dbReference type="InterPro" id="IPR001611">
    <property type="entry name" value="Leu-rich_rpt"/>
</dbReference>
<dbReference type="Gene3D" id="1.10.8.430">
    <property type="entry name" value="Helical domain of apoptotic protease-activating factors"/>
    <property type="match status" value="1"/>
</dbReference>
<dbReference type="InterPro" id="IPR042197">
    <property type="entry name" value="Apaf_helical"/>
</dbReference>
<dbReference type="Gene3D" id="1.10.10.10">
    <property type="entry name" value="Winged helix-like DNA-binding domain superfamily/Winged helix DNA-binding domain"/>
    <property type="match status" value="1"/>
</dbReference>
<dbReference type="GO" id="GO:0006952">
    <property type="term" value="P:defense response"/>
    <property type="evidence" value="ECO:0007669"/>
    <property type="project" value="UniProtKB-KW"/>
</dbReference>
<evidence type="ECO:0000313" key="14">
    <source>
        <dbReference type="Proteomes" id="UP000604825"/>
    </source>
</evidence>
<dbReference type="Pfam" id="PF18052">
    <property type="entry name" value="Rx_N"/>
    <property type="match status" value="1"/>
</dbReference>
<name>A0A811QIM2_9POAL</name>
<evidence type="ECO:0000256" key="2">
    <source>
        <dbReference type="ARBA" id="ARBA00022614"/>
    </source>
</evidence>
<evidence type="ECO:0000256" key="6">
    <source>
        <dbReference type="ARBA" id="ARBA00022840"/>
    </source>
</evidence>
<feature type="domain" description="Disease resistance protein winged helix" evidence="10">
    <location>
        <begin position="423"/>
        <end position="489"/>
    </location>
</feature>
<evidence type="ECO:0000256" key="4">
    <source>
        <dbReference type="ARBA" id="ARBA00022741"/>
    </source>
</evidence>
<dbReference type="Pfam" id="PF23559">
    <property type="entry name" value="WHD_DRP"/>
    <property type="match status" value="1"/>
</dbReference>
<evidence type="ECO:0000256" key="3">
    <source>
        <dbReference type="ARBA" id="ARBA00022737"/>
    </source>
</evidence>
<dbReference type="InterPro" id="IPR003591">
    <property type="entry name" value="Leu-rich_rpt_typical-subtyp"/>
</dbReference>
<dbReference type="PANTHER" id="PTHR36766:SF73">
    <property type="entry name" value="NB-ARC DOMAIN-CONTAINING PROTEIN"/>
    <property type="match status" value="1"/>
</dbReference>
<dbReference type="InterPro" id="IPR002182">
    <property type="entry name" value="NB-ARC"/>
</dbReference>
<dbReference type="InterPro" id="IPR036388">
    <property type="entry name" value="WH-like_DNA-bd_sf"/>
</dbReference>
<proteinExistence type="inferred from homology"/>
<sequence length="1602" mass="179508">MAEAVAGLLTSAFVNIAKNKLGSAIGEQANLLWNFGGDLEGMKDALETISAVLEDAERRSGKDKLVQLCLKRLKDVALDISDVLEDYQETSDQATVKMPGVLSCLPVAYKKIAMANRMKSLREKLRKIEKQIAIFDFKKGSNTNNEQPYDERETTSYLPQEPLIGRDGEKQEIIKLLSANTNNDEIVIVTICGLGGMGKSTLAKQVYNDAQFKMYDHRIWVYVSQDFNLNKIGSSIISQLPSQGGPQNMGIQQVINQCLENLLLGKKVLIVLDDLWEEKMTELDKLRRTLQVKGSKVDVVVTTRKEQIARKLSTGEPYKLRPLEDDICWEIIKRSSRFELKPNKENMEQIGLDIAKKCGGVPLAAQVVGSMLQKIDDLSGWIEINSSDIWNISSEDNGVLPSLKLSYERMPPQLRVCFSYCSIFPKGHNIVGDDLAQQWIALDFTEQSKAKEYIKQLLGMSFLHASKLPSTSREQVVRYTMHDLVHDLARLTMDDKLIDFNAQQRNTRGQKYCRYSLLKNYDQTIKLASILPPKIRALRFSDSGELHIQSGAFSFANCLRILDFSECSGILLPASIGKLKQLRCLIAPRMQNESLPECITELGKLQYLNINGSSQISALPESIGKLGCLKYLCLSGCSSISKLPESFGDLKCMVHLDMSGCSGIRELEDWLGKLRNLQHLDLSGCSSVKAIPEPLCGLTQLQYLDLSSCECLDRLPEAIGSLMDLQYLNMSYCVQIRELPESLMKLQNLLHLDLSCCISMRYLGGVRGLTTLQHLNMSGVWVLANGVQDLSYVLANLTNLKYLGLRNSIRRGSGSYVFPYGIGGLTNLEHLDLSYNQNIASLPESFGNLKRLHTLDLTKCSGLKSLPKSIGTLGLKTLLLDECLDELLDQASSLVNYSQTLPLFKVRADEFNGCSNLPLLEGAHVSELRIRCLENVRSLEEATKVKLSGKHNLSKLTLAWSTERAEQILEDKDLLEQLVPPTGLKSMCLQGYSSTSFPGWLMCIYRHLINLVSIQLSQMPTCSSLPPLGQLPHLEKLELRKLPGIKRIDSEFCGGKGAFRRLSTFQVRDMNGLEEWNTTYCVEDGVEEFMFPVLDTLWIQDCPRLRLKPCPPTFRDCLIYKSDQVISSLEEVDITSHHSSSSSGAIQLDLTIQDDSSQSIRLFHHFPALRELRIYGAHLTNVPESMRHLTSLESLTLQWCHSISALPELLGHLSSLKSLVIIGCHEIKSLPACIQQLTKLQTLEISWCTELEKWCESEENKTKLAHISNVRIGQDSLIGTWTTGLLPVRDTLVVPDEQIVRVFTSMLTIALSSSTPTWVSPEVVHSFNKRPWPPPSQAQVLREQVGKCRVTFLHCVSCDAGLRPQLWPSFNLLDEGSASWCSTYLWTPPWFPSLWQLIRCVPATALQELLTCLMALSAFLDCILTTVPVLDKHLAASCLCRVGLSMNGYIELQPWPPRRQDCNNLLGDTIKLCCSLWSIFCLGWFSLQFVPPWSLHVLLEIKCDGVQLWPFFCSYAVLVLMNTSALVVPPRMSFRCIQIADGSLVWSFIMGTNTTGTYTSSAAPLPVADDGFRCDPCALLRQLEYLTVQKLREIYTCKHLCV</sequence>
<dbReference type="Gene3D" id="3.80.10.10">
    <property type="entry name" value="Ribonuclease Inhibitor"/>
    <property type="match status" value="4"/>
</dbReference>
<keyword evidence="4" id="KW-0547">Nucleotide-binding</keyword>
<dbReference type="InterPro" id="IPR032675">
    <property type="entry name" value="LRR_dom_sf"/>
</dbReference>
<feature type="domain" description="R13L1/DRL21-like LRR repeat region" evidence="12">
    <location>
        <begin position="926"/>
        <end position="1041"/>
    </location>
</feature>
<dbReference type="InterPro" id="IPR041118">
    <property type="entry name" value="Rx_N"/>
</dbReference>
<dbReference type="GO" id="GO:0043531">
    <property type="term" value="F:ADP binding"/>
    <property type="evidence" value="ECO:0007669"/>
    <property type="project" value="InterPro"/>
</dbReference>
<protein>
    <submittedName>
        <fullName evidence="13">Uncharacterized protein</fullName>
    </submittedName>
</protein>
<dbReference type="Pfam" id="PF00560">
    <property type="entry name" value="LRR_1"/>
    <property type="match status" value="2"/>
</dbReference>
<evidence type="ECO:0000259" key="10">
    <source>
        <dbReference type="Pfam" id="PF23559"/>
    </source>
</evidence>
<keyword evidence="5" id="KW-0611">Plant defense</keyword>
<feature type="domain" description="R13L1/DRL21-like LRR repeat region" evidence="12">
    <location>
        <begin position="1163"/>
        <end position="1223"/>
    </location>
</feature>
<dbReference type="Pfam" id="PF25019">
    <property type="entry name" value="LRR_R13L1-DRL21"/>
    <property type="match status" value="2"/>
</dbReference>
<dbReference type="Gene3D" id="1.20.5.4130">
    <property type="match status" value="1"/>
</dbReference>
<keyword evidence="6" id="KW-0067">ATP-binding</keyword>
<gene>
    <name evidence="13" type="ORF">NCGR_LOCUS39496</name>
</gene>
<keyword evidence="2" id="KW-0433">Leucine-rich repeat</keyword>
<dbReference type="PRINTS" id="PR00364">
    <property type="entry name" value="DISEASERSIST"/>
</dbReference>
<dbReference type="Proteomes" id="UP000604825">
    <property type="component" value="Unassembled WGS sequence"/>
</dbReference>
<dbReference type="PANTHER" id="PTHR36766">
    <property type="entry name" value="PLANT BROAD-SPECTRUM MILDEW RESISTANCE PROTEIN RPW8"/>
    <property type="match status" value="1"/>
</dbReference>
<dbReference type="SUPFAM" id="SSF52058">
    <property type="entry name" value="L domain-like"/>
    <property type="match status" value="2"/>
</dbReference>
<dbReference type="InterPro" id="IPR056789">
    <property type="entry name" value="LRR_R13L1-DRL21"/>
</dbReference>